<dbReference type="InterPro" id="IPR042070">
    <property type="entry name" value="PucR_C-HTH_sf"/>
</dbReference>
<comment type="similarity">
    <text evidence="1">Belongs to the CdaR family.</text>
</comment>
<dbReference type="InterPro" id="IPR051448">
    <property type="entry name" value="CdaR-like_regulators"/>
</dbReference>
<gene>
    <name evidence="3" type="ORF">FB467_3014</name>
</gene>
<dbReference type="PANTHER" id="PTHR33744:SF1">
    <property type="entry name" value="DNA-BINDING TRANSCRIPTIONAL ACTIVATOR ADER"/>
    <property type="match status" value="1"/>
</dbReference>
<dbReference type="InterPro" id="IPR025736">
    <property type="entry name" value="PucR_C-HTH_dom"/>
</dbReference>
<dbReference type="Pfam" id="PF13556">
    <property type="entry name" value="HTH_30"/>
    <property type="match status" value="1"/>
</dbReference>
<evidence type="ECO:0000313" key="4">
    <source>
        <dbReference type="Proteomes" id="UP000319516"/>
    </source>
</evidence>
<evidence type="ECO:0000259" key="2">
    <source>
        <dbReference type="SMART" id="SM00065"/>
    </source>
</evidence>
<protein>
    <submittedName>
        <fullName evidence="3">GAF domain-containing protein</fullName>
    </submittedName>
</protein>
<dbReference type="PANTHER" id="PTHR33744">
    <property type="entry name" value="CARBOHYDRATE DIACID REGULATOR"/>
    <property type="match status" value="1"/>
</dbReference>
<dbReference type="InterPro" id="IPR041522">
    <property type="entry name" value="CdaR_GGDEF"/>
</dbReference>
<evidence type="ECO:0000256" key="1">
    <source>
        <dbReference type="ARBA" id="ARBA00006754"/>
    </source>
</evidence>
<dbReference type="InterPro" id="IPR003018">
    <property type="entry name" value="GAF"/>
</dbReference>
<dbReference type="Pfam" id="PF13185">
    <property type="entry name" value="GAF_2"/>
    <property type="match status" value="1"/>
</dbReference>
<feature type="domain" description="GAF" evidence="2">
    <location>
        <begin position="31"/>
        <end position="183"/>
    </location>
</feature>
<dbReference type="Gene3D" id="1.10.10.2840">
    <property type="entry name" value="PucR C-terminal helix-turn-helix domain"/>
    <property type="match status" value="1"/>
</dbReference>
<organism evidence="3 4">
    <name type="scientific">Ornithinicoccus hortensis</name>
    <dbReference type="NCBI Taxonomy" id="82346"/>
    <lineage>
        <taxon>Bacteria</taxon>
        <taxon>Bacillati</taxon>
        <taxon>Actinomycetota</taxon>
        <taxon>Actinomycetes</taxon>
        <taxon>Micrococcales</taxon>
        <taxon>Intrasporangiaceae</taxon>
        <taxon>Ornithinicoccus</taxon>
    </lineage>
</organism>
<dbReference type="SMART" id="SM00065">
    <property type="entry name" value="GAF"/>
    <property type="match status" value="1"/>
</dbReference>
<dbReference type="Pfam" id="PF17853">
    <property type="entry name" value="GGDEF_2"/>
    <property type="match status" value="1"/>
</dbReference>
<keyword evidence="4" id="KW-1185">Reference proteome</keyword>
<name>A0A542YUT3_9MICO</name>
<comment type="caution">
    <text evidence="3">The sequence shown here is derived from an EMBL/GenBank/DDBJ whole genome shotgun (WGS) entry which is preliminary data.</text>
</comment>
<dbReference type="EMBL" id="VFOP01000001">
    <property type="protein sequence ID" value="TQL51848.1"/>
    <property type="molecule type" value="Genomic_DNA"/>
</dbReference>
<dbReference type="SUPFAM" id="SSF55781">
    <property type="entry name" value="GAF domain-like"/>
    <property type="match status" value="1"/>
</dbReference>
<dbReference type="InterPro" id="IPR029016">
    <property type="entry name" value="GAF-like_dom_sf"/>
</dbReference>
<accession>A0A542YUT3</accession>
<sequence length="583" mass="62030">MGSGPYGGTLEEARQLRLLLTAAERLFRVQAFDELLEAVLSTARTLLNCDLAHVNLQGTEAVGDQSVRALDGALTEAFRQQRTPAGSGLTGRVADSRSPYITQDYLADEFIRHDPLGDDSVRAEGLVSMVGVPLFRNEDVIGVLMAGYRRRTELDMSHVSTLSTLGSLAALALNSARLHEENQRAVAELRQANASLRAGKADLESSAVAHDRLTTLVLRGAGPDEIVGAVADILGARCVALDPDGAPSGGEPTTLDATFRIGAEEWAQICRSGRAQQSAGADGSARWIVPVSAGSEVLGGIALSRPEAPTLMPLEVRTLERAGVVFALVATRARAVDDARSRMTSDLVRALVSAEGADPLSRERAAQVGLVDGTDLIVLAVSTVDAGQESLREVRGFATSRGGFASHAGAETVVIIRGTDEEQAAADLDERLGASLDRFTIGASRPVTGLADLPQAFQEASACLRAREALGGRQRWATIGALGYLGLLLGKGEGNSPAEFIARSIGPVLEYDARRGSRLRETVECYLESGRSLREAATRLTVHPNTVTQRLGRVADLLGQDWQEPERLVDLQVALRLRRLQEG</sequence>
<reference evidence="3 4" key="1">
    <citation type="submission" date="2019-06" db="EMBL/GenBank/DDBJ databases">
        <title>Sequencing the genomes of 1000 actinobacteria strains.</title>
        <authorList>
            <person name="Klenk H.-P."/>
        </authorList>
    </citation>
    <scope>NUCLEOTIDE SEQUENCE [LARGE SCALE GENOMIC DNA]</scope>
    <source>
        <strain evidence="3 4">DSM 12335</strain>
    </source>
</reference>
<proteinExistence type="inferred from homology"/>
<evidence type="ECO:0000313" key="3">
    <source>
        <dbReference type="EMBL" id="TQL51848.1"/>
    </source>
</evidence>
<dbReference type="Gene3D" id="3.30.450.40">
    <property type="match status" value="1"/>
</dbReference>
<dbReference type="RefSeq" id="WP_170230768.1">
    <property type="nucleotide sequence ID" value="NZ_BAAAIK010000001.1"/>
</dbReference>
<dbReference type="Proteomes" id="UP000319516">
    <property type="component" value="Unassembled WGS sequence"/>
</dbReference>
<dbReference type="AlphaFoldDB" id="A0A542YUT3"/>